<dbReference type="InterPro" id="IPR033121">
    <property type="entry name" value="PEPTIDASE_A1"/>
</dbReference>
<dbReference type="InterPro" id="IPR001461">
    <property type="entry name" value="Aspartic_peptidase_A1"/>
</dbReference>
<evidence type="ECO:0000256" key="2">
    <source>
        <dbReference type="SAM" id="MobiDB-lite"/>
    </source>
</evidence>
<dbReference type="InterPro" id="IPR021109">
    <property type="entry name" value="Peptidase_aspartic_dom_sf"/>
</dbReference>
<feature type="compositionally biased region" description="Gly residues" evidence="2">
    <location>
        <begin position="413"/>
        <end position="429"/>
    </location>
</feature>
<evidence type="ECO:0000313" key="5">
    <source>
        <dbReference type="EMBL" id="KAH7358247.1"/>
    </source>
</evidence>
<keyword evidence="3" id="KW-0732">Signal</keyword>
<evidence type="ECO:0000259" key="4">
    <source>
        <dbReference type="PROSITE" id="PS51767"/>
    </source>
</evidence>
<comment type="similarity">
    <text evidence="1">Belongs to the peptidase A1 family.</text>
</comment>
<keyword evidence="6" id="KW-1185">Reference proteome</keyword>
<dbReference type="Gene3D" id="2.40.70.10">
    <property type="entry name" value="Acid Proteases"/>
    <property type="match status" value="2"/>
</dbReference>
<feature type="chain" id="PRO_5035465984" evidence="3">
    <location>
        <begin position="23"/>
        <end position="435"/>
    </location>
</feature>
<dbReference type="PANTHER" id="PTHR47966">
    <property type="entry name" value="BETA-SITE APP-CLEAVING ENZYME, ISOFORM A-RELATED"/>
    <property type="match status" value="1"/>
</dbReference>
<evidence type="ECO:0000256" key="3">
    <source>
        <dbReference type="SAM" id="SignalP"/>
    </source>
</evidence>
<dbReference type="OrthoDB" id="771136at2759"/>
<gene>
    <name evidence="5" type="ORF">B0T11DRAFT_354876</name>
</gene>
<evidence type="ECO:0000313" key="6">
    <source>
        <dbReference type="Proteomes" id="UP000813385"/>
    </source>
</evidence>
<dbReference type="Pfam" id="PF00026">
    <property type="entry name" value="Asp"/>
    <property type="match status" value="1"/>
</dbReference>
<dbReference type="Proteomes" id="UP000813385">
    <property type="component" value="Unassembled WGS sequence"/>
</dbReference>
<protein>
    <submittedName>
        <fullName evidence="5">Aspartic peptidase domain-containing protein</fullName>
    </submittedName>
</protein>
<dbReference type="PRINTS" id="PR00792">
    <property type="entry name" value="PEPSIN"/>
</dbReference>
<feature type="signal peptide" evidence="3">
    <location>
        <begin position="1"/>
        <end position="22"/>
    </location>
</feature>
<accession>A0A8K0TCU0</accession>
<organism evidence="5 6">
    <name type="scientific">Plectosphaerella cucumerina</name>
    <dbReference type="NCBI Taxonomy" id="40658"/>
    <lineage>
        <taxon>Eukaryota</taxon>
        <taxon>Fungi</taxon>
        <taxon>Dikarya</taxon>
        <taxon>Ascomycota</taxon>
        <taxon>Pezizomycotina</taxon>
        <taxon>Sordariomycetes</taxon>
        <taxon>Hypocreomycetidae</taxon>
        <taxon>Glomerellales</taxon>
        <taxon>Plectosphaerellaceae</taxon>
        <taxon>Plectosphaerella</taxon>
    </lineage>
</organism>
<dbReference type="EMBL" id="JAGPXD010000004">
    <property type="protein sequence ID" value="KAH7358247.1"/>
    <property type="molecule type" value="Genomic_DNA"/>
</dbReference>
<feature type="domain" description="Peptidase A1" evidence="4">
    <location>
        <begin position="53"/>
        <end position="382"/>
    </location>
</feature>
<comment type="caution">
    <text evidence="5">The sequence shown here is derived from an EMBL/GenBank/DDBJ whole genome shotgun (WGS) entry which is preliminary data.</text>
</comment>
<name>A0A8K0TCU0_9PEZI</name>
<dbReference type="SUPFAM" id="SSF50630">
    <property type="entry name" value="Acid proteases"/>
    <property type="match status" value="1"/>
</dbReference>
<evidence type="ECO:0000256" key="1">
    <source>
        <dbReference type="ARBA" id="ARBA00007447"/>
    </source>
</evidence>
<dbReference type="PROSITE" id="PS51767">
    <property type="entry name" value="PEPTIDASE_A1"/>
    <property type="match status" value="1"/>
</dbReference>
<sequence length="435" mass="46185">MKITIPISLGVLHVWAAHGAKAEGGFLSLPLTRQIASSPTSASSAIGPDSIGYLVDVDVGTPKQRLQLAVDIGGYGARVVGFCGRHRNTDSECEKRGAYTASLSSTSVYVAEGGYVPEEDSNPRYWEDGYYYYADDLTIAAQGTLDNVTFFAWNSSKAYKHGYLGLGPGNRGSNPYATGILDGLASQGLIESRAFGVTFDGSLDAESLVLGGVDSKKFSGALARVPVVDAPPEATPWEQDKYWLSVNSATLDSGNGSRTAVDGFTVIAQGDMVNTLLPIDIVEPMLEALSLDWPYGNWRVVPCSRKDEVNGSLELEFSGFTASIAYADLLAPRMGPDAKEGECYITVEPWDYKGRTPWRLGSAFLRSVYAVFDQDNEAVWLAKRADCGSELVAFSKGEDVRGQCDGSESGETSSGGGGSPNNDGSGSGGNIFSLS</sequence>
<dbReference type="GO" id="GO:0006508">
    <property type="term" value="P:proteolysis"/>
    <property type="evidence" value="ECO:0007669"/>
    <property type="project" value="InterPro"/>
</dbReference>
<dbReference type="GO" id="GO:0004190">
    <property type="term" value="F:aspartic-type endopeptidase activity"/>
    <property type="evidence" value="ECO:0007669"/>
    <property type="project" value="InterPro"/>
</dbReference>
<dbReference type="AlphaFoldDB" id="A0A8K0TCU0"/>
<feature type="region of interest" description="Disordered" evidence="2">
    <location>
        <begin position="399"/>
        <end position="435"/>
    </location>
</feature>
<proteinExistence type="inferred from homology"/>
<reference evidence="5" key="1">
    <citation type="journal article" date="2021" name="Nat. Commun.">
        <title>Genetic determinants of endophytism in the Arabidopsis root mycobiome.</title>
        <authorList>
            <person name="Mesny F."/>
            <person name="Miyauchi S."/>
            <person name="Thiergart T."/>
            <person name="Pickel B."/>
            <person name="Atanasova L."/>
            <person name="Karlsson M."/>
            <person name="Huettel B."/>
            <person name="Barry K.W."/>
            <person name="Haridas S."/>
            <person name="Chen C."/>
            <person name="Bauer D."/>
            <person name="Andreopoulos W."/>
            <person name="Pangilinan J."/>
            <person name="LaButti K."/>
            <person name="Riley R."/>
            <person name="Lipzen A."/>
            <person name="Clum A."/>
            <person name="Drula E."/>
            <person name="Henrissat B."/>
            <person name="Kohler A."/>
            <person name="Grigoriev I.V."/>
            <person name="Martin F.M."/>
            <person name="Hacquard S."/>
        </authorList>
    </citation>
    <scope>NUCLEOTIDE SEQUENCE</scope>
    <source>
        <strain evidence="5">MPI-CAGE-AT-0016</strain>
    </source>
</reference>
<dbReference type="PANTHER" id="PTHR47966:SF51">
    <property type="entry name" value="BETA-SITE APP-CLEAVING ENZYME, ISOFORM A-RELATED"/>
    <property type="match status" value="1"/>
</dbReference>